<organism evidence="3 4">
    <name type="scientific">Urochloa decumbens</name>
    <dbReference type="NCBI Taxonomy" id="240449"/>
    <lineage>
        <taxon>Eukaryota</taxon>
        <taxon>Viridiplantae</taxon>
        <taxon>Streptophyta</taxon>
        <taxon>Embryophyta</taxon>
        <taxon>Tracheophyta</taxon>
        <taxon>Spermatophyta</taxon>
        <taxon>Magnoliopsida</taxon>
        <taxon>Liliopsida</taxon>
        <taxon>Poales</taxon>
        <taxon>Poaceae</taxon>
        <taxon>PACMAD clade</taxon>
        <taxon>Panicoideae</taxon>
        <taxon>Panicodae</taxon>
        <taxon>Paniceae</taxon>
        <taxon>Melinidinae</taxon>
        <taxon>Urochloa</taxon>
    </lineage>
</organism>
<evidence type="ECO:0000313" key="4">
    <source>
        <dbReference type="Proteomes" id="UP001497457"/>
    </source>
</evidence>
<dbReference type="EMBL" id="CAXIPR030006523">
    <property type="protein sequence ID" value="CAM0152788.1"/>
    <property type="molecule type" value="Genomic_DNA"/>
</dbReference>
<dbReference type="PANTHER" id="PTHR34223:SF115">
    <property type="entry name" value="F-BOX DOMAIN-CONTAINING PROTEIN"/>
    <property type="match status" value="1"/>
</dbReference>
<dbReference type="Gene3D" id="1.20.1280.50">
    <property type="match status" value="1"/>
</dbReference>
<keyword evidence="4" id="KW-1185">Reference proteome</keyword>
<dbReference type="CDD" id="cd22160">
    <property type="entry name" value="F-box_AtFBL13-like"/>
    <property type="match status" value="1"/>
</dbReference>
<protein>
    <recommendedName>
        <fullName evidence="1">F-box domain-containing protein</fullName>
    </recommendedName>
</protein>
<dbReference type="InterPro" id="IPR036047">
    <property type="entry name" value="F-box-like_dom_sf"/>
</dbReference>
<dbReference type="Proteomes" id="UP001497457">
    <property type="component" value="Chromosome 24b"/>
</dbReference>
<dbReference type="Proteomes" id="UP001497457">
    <property type="component" value="Unassembled WGS sequence"/>
</dbReference>
<evidence type="ECO:0000313" key="2">
    <source>
        <dbReference type="EMBL" id="CAL4994625.1"/>
    </source>
</evidence>
<dbReference type="PROSITE" id="PS50181">
    <property type="entry name" value="FBOX"/>
    <property type="match status" value="1"/>
</dbReference>
<dbReference type="InterPro" id="IPR001810">
    <property type="entry name" value="F-box_dom"/>
</dbReference>
<name>A0ABC9HF08_9POAL</name>
<evidence type="ECO:0000259" key="1">
    <source>
        <dbReference type="PROSITE" id="PS50181"/>
    </source>
</evidence>
<dbReference type="EMBL" id="OZ075134">
    <property type="protein sequence ID" value="CAL4994625.1"/>
    <property type="molecule type" value="Genomic_DNA"/>
</dbReference>
<gene>
    <name evidence="3" type="ORF">URODEC1_LOCUS125579</name>
    <name evidence="2" type="ORF">URODEC1_LOCUS62006</name>
</gene>
<feature type="domain" description="F-box" evidence="1">
    <location>
        <begin position="19"/>
        <end position="65"/>
    </location>
</feature>
<dbReference type="PANTHER" id="PTHR34223">
    <property type="entry name" value="OS11G0201299 PROTEIN"/>
    <property type="match status" value="1"/>
</dbReference>
<dbReference type="Pfam" id="PF00646">
    <property type="entry name" value="F-box"/>
    <property type="match status" value="1"/>
</dbReference>
<dbReference type="InterPro" id="IPR053781">
    <property type="entry name" value="F-box_AtFBL13-like"/>
</dbReference>
<dbReference type="SUPFAM" id="SSF81383">
    <property type="entry name" value="F-box domain"/>
    <property type="match status" value="1"/>
</dbReference>
<dbReference type="InterPro" id="IPR053197">
    <property type="entry name" value="F-box_SCFL_complex_component"/>
</dbReference>
<proteinExistence type="predicted"/>
<evidence type="ECO:0000313" key="3">
    <source>
        <dbReference type="EMBL" id="CAM0152788.1"/>
    </source>
</evidence>
<accession>A0ABC9HF08</accession>
<sequence length="417" mass="46454">MPAAKSRKGARAADPGSGGDRIGALPDEILHRVLAFLPAQQAVRTCVLARRWIHLWKHATGLRIVGADGKAAAPFEEVREFVDSFLILRGSSPLETFEVKVAGAAVDVRHLRLWVRYGMMCNVQELRLKVIGNAPALLRLKDPALASKHLTRLELRGLVFNNDFLDFSRCPELQDLKIKDCCFIHVERISSQSLKHLVITRGIFNLSSRTRIHTANLGSLELLVTEGRAPVLERMPLLDSAIVAIMGNSDCCSRCNNGDCGDESCKGCIRNDTLSVLLHGISQVKTFTLVAGAETFIFRRDLKWCPTFSQLETLELTEHDVHALSCILEHSPILESLNLYFLEFDKGFKAKVKMSGRFNPTELPSTISPHLKRVKVRCGTVDKRVLKVLKFLSTLNISFSFRGKKKKRKAGDKSSTT</sequence>
<reference evidence="3 4" key="1">
    <citation type="submission" date="2024-10" db="EMBL/GenBank/DDBJ databases">
        <authorList>
            <person name="Ryan C."/>
        </authorList>
    </citation>
    <scope>NUCLEOTIDE SEQUENCE [LARGE SCALE GENOMIC DNA]</scope>
</reference>
<dbReference type="AlphaFoldDB" id="A0ABC9HF08"/>